<evidence type="ECO:0000259" key="1">
    <source>
        <dbReference type="PROSITE" id="PS50404"/>
    </source>
</evidence>
<dbReference type="Proteomes" id="UP000321523">
    <property type="component" value="Unassembled WGS sequence"/>
</dbReference>
<feature type="domain" description="GST N-terminal" evidence="1">
    <location>
        <begin position="1"/>
        <end position="82"/>
    </location>
</feature>
<dbReference type="SFLD" id="SFLDS00019">
    <property type="entry name" value="Glutathione_Transferase_(cytos"/>
    <property type="match status" value="1"/>
</dbReference>
<reference evidence="3 4" key="1">
    <citation type="submission" date="2019-07" db="EMBL/GenBank/DDBJ databases">
        <title>Whole genome shotgun sequence of Skermanella aerolata NBRC 106429.</title>
        <authorList>
            <person name="Hosoyama A."/>
            <person name="Uohara A."/>
            <person name="Ohji S."/>
            <person name="Ichikawa N."/>
        </authorList>
    </citation>
    <scope>NUCLEOTIDE SEQUENCE [LARGE SCALE GENOMIC DNA]</scope>
    <source>
        <strain evidence="3 4">NBRC 106429</strain>
    </source>
</reference>
<dbReference type="EMBL" id="BJYZ01000020">
    <property type="protein sequence ID" value="GEO40225.1"/>
    <property type="molecule type" value="Genomic_DNA"/>
</dbReference>
<keyword evidence="4" id="KW-1185">Reference proteome</keyword>
<dbReference type="Gene3D" id="3.40.30.10">
    <property type="entry name" value="Glutaredoxin"/>
    <property type="match status" value="1"/>
</dbReference>
<proteinExistence type="predicted"/>
<dbReference type="CDD" id="cd10291">
    <property type="entry name" value="GST_C_YfcG_like"/>
    <property type="match status" value="1"/>
</dbReference>
<dbReference type="SFLD" id="SFLDG00358">
    <property type="entry name" value="Main_(cytGST)"/>
    <property type="match status" value="1"/>
</dbReference>
<dbReference type="PROSITE" id="PS50405">
    <property type="entry name" value="GST_CTER"/>
    <property type="match status" value="1"/>
</dbReference>
<gene>
    <name evidence="3" type="ORF">SAE02_43730</name>
</gene>
<sequence length="210" mass="23955">MIDLYTWTTPNGRKASIMLEETGLPYTVHPIDITKDEQFAPDFLKISPNNKIPAIVDHDTGASLMESGAILLYLAEKTGKFIPQDGPGRWKAWQWLMFQMGGAGPMLGQAHYFLQFNPGKAPHAEERFGKEARRLYTVMDKRLGEAEYLAGDDYTIADIATWPWVSRFEWQRIDLTQFPNVKRWYLTIAGRPGVQRGYDVPKKGHEIPLV</sequence>
<dbReference type="Gene3D" id="1.20.1050.10">
    <property type="match status" value="1"/>
</dbReference>
<organism evidence="3 4">
    <name type="scientific">Skermanella aerolata</name>
    <dbReference type="NCBI Taxonomy" id="393310"/>
    <lineage>
        <taxon>Bacteria</taxon>
        <taxon>Pseudomonadati</taxon>
        <taxon>Pseudomonadota</taxon>
        <taxon>Alphaproteobacteria</taxon>
        <taxon>Rhodospirillales</taxon>
        <taxon>Azospirillaceae</taxon>
        <taxon>Skermanella</taxon>
    </lineage>
</organism>
<dbReference type="InterPro" id="IPR036249">
    <property type="entry name" value="Thioredoxin-like_sf"/>
</dbReference>
<comment type="caution">
    <text evidence="3">The sequence shown here is derived from an EMBL/GenBank/DDBJ whole genome shotgun (WGS) entry which is preliminary data.</text>
</comment>
<dbReference type="RefSeq" id="WP_044429578.1">
    <property type="nucleotide sequence ID" value="NZ_BJYZ01000020.1"/>
</dbReference>
<dbReference type="Pfam" id="PF00043">
    <property type="entry name" value="GST_C"/>
    <property type="match status" value="1"/>
</dbReference>
<dbReference type="Pfam" id="PF13417">
    <property type="entry name" value="GST_N_3"/>
    <property type="match status" value="1"/>
</dbReference>
<dbReference type="PANTHER" id="PTHR44051">
    <property type="entry name" value="GLUTATHIONE S-TRANSFERASE-RELATED"/>
    <property type="match status" value="1"/>
</dbReference>
<dbReference type="AlphaFoldDB" id="A0A512DUU2"/>
<dbReference type="InterPro" id="IPR010987">
    <property type="entry name" value="Glutathione-S-Trfase_C-like"/>
</dbReference>
<dbReference type="PROSITE" id="PS50404">
    <property type="entry name" value="GST_NTER"/>
    <property type="match status" value="1"/>
</dbReference>
<name>A0A512DUU2_9PROT</name>
<evidence type="ECO:0000313" key="3">
    <source>
        <dbReference type="EMBL" id="GEO40225.1"/>
    </source>
</evidence>
<protein>
    <submittedName>
        <fullName evidence="3">Thiol:disulfide oxidoreductase</fullName>
    </submittedName>
</protein>
<feature type="domain" description="GST C-terminal" evidence="2">
    <location>
        <begin position="85"/>
        <end position="209"/>
    </location>
</feature>
<accession>A0A512DUU2</accession>
<evidence type="ECO:0000313" key="4">
    <source>
        <dbReference type="Proteomes" id="UP000321523"/>
    </source>
</evidence>
<dbReference type="InterPro" id="IPR036282">
    <property type="entry name" value="Glutathione-S-Trfase_C_sf"/>
</dbReference>
<dbReference type="SUPFAM" id="SSF47616">
    <property type="entry name" value="GST C-terminal domain-like"/>
    <property type="match status" value="1"/>
</dbReference>
<dbReference type="InterPro" id="IPR040079">
    <property type="entry name" value="Glutathione_S-Trfase"/>
</dbReference>
<dbReference type="SFLD" id="SFLDG01151">
    <property type="entry name" value="Main.2:_Nu-like"/>
    <property type="match status" value="1"/>
</dbReference>
<evidence type="ECO:0000259" key="2">
    <source>
        <dbReference type="PROSITE" id="PS50405"/>
    </source>
</evidence>
<dbReference type="SUPFAM" id="SSF52833">
    <property type="entry name" value="Thioredoxin-like"/>
    <property type="match status" value="1"/>
</dbReference>
<dbReference type="CDD" id="cd03048">
    <property type="entry name" value="GST_N_Ure2p_like"/>
    <property type="match status" value="1"/>
</dbReference>
<dbReference type="InterPro" id="IPR004046">
    <property type="entry name" value="GST_C"/>
</dbReference>
<dbReference type="OrthoDB" id="9803562at2"/>
<dbReference type="PANTHER" id="PTHR44051:SF19">
    <property type="entry name" value="DISULFIDE-BOND OXIDOREDUCTASE YFCG"/>
    <property type="match status" value="1"/>
</dbReference>
<dbReference type="InterPro" id="IPR004045">
    <property type="entry name" value="Glutathione_S-Trfase_N"/>
</dbReference>